<evidence type="ECO:0000313" key="1">
    <source>
        <dbReference type="EMBL" id="RNA38679.1"/>
    </source>
</evidence>
<reference evidence="1 2" key="1">
    <citation type="journal article" date="2018" name="Sci. Rep.">
        <title>Genomic signatures of local adaptation to the degree of environmental predictability in rotifers.</title>
        <authorList>
            <person name="Franch-Gras L."/>
            <person name="Hahn C."/>
            <person name="Garcia-Roger E.M."/>
            <person name="Carmona M.J."/>
            <person name="Serra M."/>
            <person name="Gomez A."/>
        </authorList>
    </citation>
    <scope>NUCLEOTIDE SEQUENCE [LARGE SCALE GENOMIC DNA]</scope>
    <source>
        <strain evidence="1">HYR1</strain>
    </source>
</reference>
<sequence>MNGTFRQGRFPGYDPDVEVYTNNILFDNWFVNLAIVRYIFTGFSKSGMECEINKKAAIKCDIIRLILTRKRKKPRWALMGLTKRRVIYVYFKDNITPYIHAFVSHLHQFQRFVNGIFLNLYFTIHVFIVVGLEKLNDETTAQFLKSTNKIKKTLDQLLFRRLRMDKKKWPRPWPALQAAKKRPVYLTANDSAWPAKPRPTDGPTVK</sequence>
<gene>
    <name evidence="1" type="ORF">BpHYR1_019904</name>
</gene>
<name>A0A3M7SSJ1_BRAPC</name>
<dbReference type="AlphaFoldDB" id="A0A3M7SSJ1"/>
<dbReference type="EMBL" id="REGN01000839">
    <property type="protein sequence ID" value="RNA38679.1"/>
    <property type="molecule type" value="Genomic_DNA"/>
</dbReference>
<accession>A0A3M7SSJ1</accession>
<proteinExistence type="predicted"/>
<dbReference type="Proteomes" id="UP000276133">
    <property type="component" value="Unassembled WGS sequence"/>
</dbReference>
<comment type="caution">
    <text evidence="1">The sequence shown here is derived from an EMBL/GenBank/DDBJ whole genome shotgun (WGS) entry which is preliminary data.</text>
</comment>
<protein>
    <submittedName>
        <fullName evidence="1">Uncharacterized protein</fullName>
    </submittedName>
</protein>
<evidence type="ECO:0000313" key="2">
    <source>
        <dbReference type="Proteomes" id="UP000276133"/>
    </source>
</evidence>
<keyword evidence="2" id="KW-1185">Reference proteome</keyword>
<organism evidence="1 2">
    <name type="scientific">Brachionus plicatilis</name>
    <name type="common">Marine rotifer</name>
    <name type="synonym">Brachionus muelleri</name>
    <dbReference type="NCBI Taxonomy" id="10195"/>
    <lineage>
        <taxon>Eukaryota</taxon>
        <taxon>Metazoa</taxon>
        <taxon>Spiralia</taxon>
        <taxon>Gnathifera</taxon>
        <taxon>Rotifera</taxon>
        <taxon>Eurotatoria</taxon>
        <taxon>Monogononta</taxon>
        <taxon>Pseudotrocha</taxon>
        <taxon>Ploima</taxon>
        <taxon>Brachionidae</taxon>
        <taxon>Brachionus</taxon>
    </lineage>
</organism>